<dbReference type="SUPFAM" id="SSF47203">
    <property type="entry name" value="Acyl-CoA dehydrogenase C-terminal domain-like"/>
    <property type="match status" value="1"/>
</dbReference>
<dbReference type="PANTHER" id="PTHR48083:SF13">
    <property type="entry name" value="ACYL-COA DEHYDROGENASE FAMILY MEMBER 11"/>
    <property type="match status" value="1"/>
</dbReference>
<dbReference type="Pfam" id="PF00441">
    <property type="entry name" value="Acyl-CoA_dh_1"/>
    <property type="match status" value="1"/>
</dbReference>
<evidence type="ECO:0000313" key="10">
    <source>
        <dbReference type="Proteomes" id="UP001500839"/>
    </source>
</evidence>
<evidence type="ECO:0000256" key="1">
    <source>
        <dbReference type="ARBA" id="ARBA00001974"/>
    </source>
</evidence>
<dbReference type="Gene3D" id="1.10.540.10">
    <property type="entry name" value="Acyl-CoA dehydrogenase/oxidase, N-terminal domain"/>
    <property type="match status" value="1"/>
</dbReference>
<dbReference type="Gene3D" id="1.20.140.10">
    <property type="entry name" value="Butyryl-CoA Dehydrogenase, subunit A, domain 3"/>
    <property type="match status" value="1"/>
</dbReference>
<comment type="caution">
    <text evidence="9">The sequence shown here is derived from an EMBL/GenBank/DDBJ whole genome shotgun (WGS) entry which is preliminary data.</text>
</comment>
<dbReference type="InterPro" id="IPR009100">
    <property type="entry name" value="AcylCoA_DH/oxidase_NM_dom_sf"/>
</dbReference>
<evidence type="ECO:0000256" key="6">
    <source>
        <dbReference type="RuleBase" id="RU362125"/>
    </source>
</evidence>
<sequence length="407" mass="44065">MRSHAVDPGDDHFRHVRKTLQEFIAHEVIPAESAAAPAPVGHPGIEDLQQRAREYDLWNVLTDPRAGLSWRQQSELAEMTGWSIDLAPRAINAGPPDSVNMAMLHAVADEWQRRLFLAPLMTGSVRSAFAMTEPDVASSDANNISTTMVVDGDEIVITGRKWYISGLLDPRCHWLFVVGLTDPGAPRHRQHSVVAVPIGAPGVRIVRRLPVFGYAGDQGELALDDVRVPLNHLLGKRGDGFQVSQTRLAAARLHHSCRMVGLAERALRMAIDRARRRHVSGAALGSHPVVVSQVAECRLAVTQARLLNLAAAEACDDDGARAAQSILSAAKIAATRMAVFVLDRCLSIHGAAGLSADTPLARWWAEAKSLHIADGPEETHLAVVGRSEIHEHVLAPAYTEVFSAANC</sequence>
<organism evidence="9 10">
    <name type="scientific">Tomitella cavernea</name>
    <dbReference type="NCBI Taxonomy" id="1387982"/>
    <lineage>
        <taxon>Bacteria</taxon>
        <taxon>Bacillati</taxon>
        <taxon>Actinomycetota</taxon>
        <taxon>Actinomycetes</taxon>
        <taxon>Mycobacteriales</taxon>
        <taxon>Tomitella</taxon>
    </lineage>
</organism>
<name>A0ABP9C2Y0_9ACTN</name>
<evidence type="ECO:0000313" key="9">
    <source>
        <dbReference type="EMBL" id="GAA4802894.1"/>
    </source>
</evidence>
<dbReference type="InterPro" id="IPR037069">
    <property type="entry name" value="AcylCoA_DH/ox_N_sf"/>
</dbReference>
<dbReference type="Pfam" id="PF02770">
    <property type="entry name" value="Acyl-CoA_dh_M"/>
    <property type="match status" value="1"/>
</dbReference>
<evidence type="ECO:0000256" key="2">
    <source>
        <dbReference type="ARBA" id="ARBA00009347"/>
    </source>
</evidence>
<evidence type="ECO:0000256" key="5">
    <source>
        <dbReference type="ARBA" id="ARBA00023002"/>
    </source>
</evidence>
<dbReference type="Proteomes" id="UP001500839">
    <property type="component" value="Unassembled WGS sequence"/>
</dbReference>
<dbReference type="InterPro" id="IPR050741">
    <property type="entry name" value="Acyl-CoA_dehydrogenase"/>
</dbReference>
<keyword evidence="10" id="KW-1185">Reference proteome</keyword>
<protein>
    <submittedName>
        <fullName evidence="9">Acyl-CoA dehydrogenase family protein</fullName>
    </submittedName>
</protein>
<dbReference type="EMBL" id="BAABKQ010000001">
    <property type="protein sequence ID" value="GAA4802894.1"/>
    <property type="molecule type" value="Genomic_DNA"/>
</dbReference>
<keyword evidence="4 6" id="KW-0274">FAD</keyword>
<dbReference type="InterPro" id="IPR006091">
    <property type="entry name" value="Acyl-CoA_Oxase/DH_mid-dom"/>
</dbReference>
<comment type="similarity">
    <text evidence="2 6">Belongs to the acyl-CoA dehydrogenase family.</text>
</comment>
<evidence type="ECO:0000256" key="4">
    <source>
        <dbReference type="ARBA" id="ARBA00022827"/>
    </source>
</evidence>
<dbReference type="PANTHER" id="PTHR48083">
    <property type="entry name" value="MEDIUM-CHAIN SPECIFIC ACYL-COA DEHYDROGENASE, MITOCHONDRIAL-RELATED"/>
    <property type="match status" value="1"/>
</dbReference>
<dbReference type="SUPFAM" id="SSF56645">
    <property type="entry name" value="Acyl-CoA dehydrogenase NM domain-like"/>
    <property type="match status" value="1"/>
</dbReference>
<evidence type="ECO:0000259" key="7">
    <source>
        <dbReference type="Pfam" id="PF00441"/>
    </source>
</evidence>
<keyword evidence="3 6" id="KW-0285">Flavoprotein</keyword>
<reference evidence="10" key="1">
    <citation type="journal article" date="2019" name="Int. J. Syst. Evol. Microbiol.">
        <title>The Global Catalogue of Microorganisms (GCM) 10K type strain sequencing project: providing services to taxonomists for standard genome sequencing and annotation.</title>
        <authorList>
            <consortium name="The Broad Institute Genomics Platform"/>
            <consortium name="The Broad Institute Genome Sequencing Center for Infectious Disease"/>
            <person name="Wu L."/>
            <person name="Ma J."/>
        </authorList>
    </citation>
    <scope>NUCLEOTIDE SEQUENCE [LARGE SCALE GENOMIC DNA]</scope>
    <source>
        <strain evidence="10">JCM 18542</strain>
    </source>
</reference>
<dbReference type="InterPro" id="IPR036250">
    <property type="entry name" value="AcylCo_DH-like_C"/>
</dbReference>
<feature type="domain" description="Acyl-CoA dehydrogenase/oxidase C-terminal" evidence="7">
    <location>
        <begin position="238"/>
        <end position="387"/>
    </location>
</feature>
<evidence type="ECO:0000259" key="8">
    <source>
        <dbReference type="Pfam" id="PF02770"/>
    </source>
</evidence>
<evidence type="ECO:0000256" key="3">
    <source>
        <dbReference type="ARBA" id="ARBA00022630"/>
    </source>
</evidence>
<proteinExistence type="inferred from homology"/>
<gene>
    <name evidence="9" type="ORF">GCM10023353_01240</name>
</gene>
<dbReference type="Gene3D" id="2.40.110.10">
    <property type="entry name" value="Butyryl-CoA Dehydrogenase, subunit A, domain 2"/>
    <property type="match status" value="1"/>
</dbReference>
<accession>A0ABP9C2Y0</accession>
<dbReference type="InterPro" id="IPR009075">
    <property type="entry name" value="AcylCo_DH/oxidase_C"/>
</dbReference>
<feature type="domain" description="Acyl-CoA oxidase/dehydrogenase middle" evidence="8">
    <location>
        <begin position="128"/>
        <end position="226"/>
    </location>
</feature>
<comment type="cofactor">
    <cofactor evidence="1 6">
        <name>FAD</name>
        <dbReference type="ChEBI" id="CHEBI:57692"/>
    </cofactor>
</comment>
<dbReference type="InterPro" id="IPR046373">
    <property type="entry name" value="Acyl-CoA_Oxase/DH_mid-dom_sf"/>
</dbReference>
<keyword evidence="5 6" id="KW-0560">Oxidoreductase</keyword>